<dbReference type="AlphaFoldDB" id="A9BBE2"/>
<accession>A9BBE2</accession>
<proteinExistence type="predicted"/>
<name>A9BBE2_PROM4</name>
<dbReference type="STRING" id="93059.P9211_12231"/>
<reference evidence="1 2" key="1">
    <citation type="journal article" date="2007" name="PLoS Genet.">
        <title>Patterns and implications of gene gain and loss in the evolution of Prochlorococcus.</title>
        <authorList>
            <person name="Kettler G.C."/>
            <person name="Martiny A.C."/>
            <person name="Huang K."/>
            <person name="Zucker J."/>
            <person name="Coleman M.L."/>
            <person name="Rodrigue S."/>
            <person name="Chen F."/>
            <person name="Lapidus A."/>
            <person name="Ferriera S."/>
            <person name="Johnson J."/>
            <person name="Steglich C."/>
            <person name="Church G.M."/>
            <person name="Richardson P."/>
            <person name="Chisholm S.W."/>
        </authorList>
    </citation>
    <scope>NUCLEOTIDE SEQUENCE [LARGE SCALE GENOMIC DNA]</scope>
    <source>
        <strain evidence="2">MIT 9211</strain>
    </source>
</reference>
<dbReference type="Proteomes" id="UP000000788">
    <property type="component" value="Chromosome"/>
</dbReference>
<dbReference type="HOGENOM" id="CLU_175644_1_0_3"/>
<dbReference type="OrthoDB" id="558514at2"/>
<evidence type="ECO:0000313" key="2">
    <source>
        <dbReference type="Proteomes" id="UP000000788"/>
    </source>
</evidence>
<sequence>MESFFKRRINIATGWASSRIALLDSIESYEDSYAITQEFKEWIICLESKSDEIHSSVLKFPKPLINSIADEASETDELLEL</sequence>
<keyword evidence="2" id="KW-1185">Reference proteome</keyword>
<dbReference type="KEGG" id="pmj:P9211_12231"/>
<dbReference type="EMBL" id="CP000878">
    <property type="protein sequence ID" value="ABX09154.1"/>
    <property type="molecule type" value="Genomic_DNA"/>
</dbReference>
<gene>
    <name evidence="1" type="ordered locus">P9211_12231</name>
</gene>
<dbReference type="eggNOG" id="ENOG502ZHGJ">
    <property type="taxonomic scope" value="Bacteria"/>
</dbReference>
<evidence type="ECO:0000313" key="1">
    <source>
        <dbReference type="EMBL" id="ABX09154.1"/>
    </source>
</evidence>
<organism evidence="1 2">
    <name type="scientific">Prochlorococcus marinus (strain MIT 9211)</name>
    <dbReference type="NCBI Taxonomy" id="93059"/>
    <lineage>
        <taxon>Bacteria</taxon>
        <taxon>Bacillati</taxon>
        <taxon>Cyanobacteriota</taxon>
        <taxon>Cyanophyceae</taxon>
        <taxon>Synechococcales</taxon>
        <taxon>Prochlorococcaceae</taxon>
        <taxon>Prochlorococcus</taxon>
    </lineage>
</organism>
<protein>
    <submittedName>
        <fullName evidence="1">Uncharacterized protein</fullName>
    </submittedName>
</protein>